<dbReference type="AlphaFoldDB" id="A0A8J4AXU2"/>
<evidence type="ECO:0000313" key="2">
    <source>
        <dbReference type="EMBL" id="GIL49936.1"/>
    </source>
</evidence>
<sequence length="218" mass="22778">MGHSLLPFPPSLRLHLHFTRCCLLRGQAGSEPQPPPPQSPSARGAKARGAAFCDSHGFTDAGRGPSWREAKQLGPGAFASGGASLLRRTFRGGDGCGAAATAVVVGTGAPGRRSQLVCRNSRRRVKLDGFVFCIISKIHFRTYRTAERERAAHTAPSSTPGFSSTSLPPPPSPPGAAVAWLPATSPSCPSNPPMTSRAAYSPAFAPRSAAIRAARARD</sequence>
<accession>A0A8J4AXU2</accession>
<name>A0A8J4AXU2_9CHLO</name>
<comment type="caution">
    <text evidence="2">The sequence shown here is derived from an EMBL/GenBank/DDBJ whole genome shotgun (WGS) entry which is preliminary data.</text>
</comment>
<evidence type="ECO:0000256" key="1">
    <source>
        <dbReference type="SAM" id="MobiDB-lite"/>
    </source>
</evidence>
<proteinExistence type="predicted"/>
<feature type="region of interest" description="Disordered" evidence="1">
    <location>
        <begin position="150"/>
        <end position="201"/>
    </location>
</feature>
<organism evidence="2 3">
    <name type="scientific">Volvox africanus</name>
    <dbReference type="NCBI Taxonomy" id="51714"/>
    <lineage>
        <taxon>Eukaryota</taxon>
        <taxon>Viridiplantae</taxon>
        <taxon>Chlorophyta</taxon>
        <taxon>core chlorophytes</taxon>
        <taxon>Chlorophyceae</taxon>
        <taxon>CS clade</taxon>
        <taxon>Chlamydomonadales</taxon>
        <taxon>Volvocaceae</taxon>
        <taxon>Volvox</taxon>
    </lineage>
</organism>
<dbReference type="Proteomes" id="UP000747399">
    <property type="component" value="Unassembled WGS sequence"/>
</dbReference>
<reference evidence="2" key="1">
    <citation type="journal article" date="2021" name="Proc. Natl. Acad. Sci. U.S.A.">
        <title>Three genomes in the algal genus Volvox reveal the fate of a haploid sex-determining region after a transition to homothallism.</title>
        <authorList>
            <person name="Yamamoto K."/>
            <person name="Hamaji T."/>
            <person name="Kawai-Toyooka H."/>
            <person name="Matsuzaki R."/>
            <person name="Takahashi F."/>
            <person name="Nishimura Y."/>
            <person name="Kawachi M."/>
            <person name="Noguchi H."/>
            <person name="Minakuchi Y."/>
            <person name="Umen J.G."/>
            <person name="Toyoda A."/>
            <person name="Nozaki H."/>
        </authorList>
    </citation>
    <scope>NUCLEOTIDE SEQUENCE</scope>
    <source>
        <strain evidence="2">NIES-3780</strain>
    </source>
</reference>
<protein>
    <submittedName>
        <fullName evidence="2">Uncharacterized protein</fullName>
    </submittedName>
</protein>
<feature type="compositionally biased region" description="Low complexity" evidence="1">
    <location>
        <begin position="153"/>
        <end position="166"/>
    </location>
</feature>
<keyword evidence="3" id="KW-1185">Reference proteome</keyword>
<evidence type="ECO:0000313" key="3">
    <source>
        <dbReference type="Proteomes" id="UP000747399"/>
    </source>
</evidence>
<feature type="region of interest" description="Disordered" evidence="1">
    <location>
        <begin position="27"/>
        <end position="46"/>
    </location>
</feature>
<gene>
    <name evidence="2" type="ORF">Vafri_6156</name>
</gene>
<dbReference type="EMBL" id="BNCO01000008">
    <property type="protein sequence ID" value="GIL49936.1"/>
    <property type="molecule type" value="Genomic_DNA"/>
</dbReference>